<evidence type="ECO:0000313" key="2">
    <source>
        <dbReference type="EMBL" id="TMM55918.1"/>
    </source>
</evidence>
<name>A0A5S3PN69_9FLAO</name>
<feature type="chain" id="PRO_5024390344" description="Outer membrane protein beta-barrel domain-containing protein" evidence="1">
    <location>
        <begin position="20"/>
        <end position="175"/>
    </location>
</feature>
<accession>A0A5S3PN69</accession>
<dbReference type="OrthoDB" id="1492374at2"/>
<sequence>MKKGILTLVLIFAAFAVQAQRNVDRTNFRAGVNGGLVIGDFSEAYSFGLGVDAYHHWGVSKLLDVGVTAGFFNAFGSKESISVNGLVAETEFANVQYIPVGASLRVYPGKNVGFKFGADIGYAVGINEGNDGALYYRPSIGIDLRGGISELNISYFAVNDDVTFSSVLLGYLFLF</sequence>
<dbReference type="EMBL" id="VATY01000003">
    <property type="protein sequence ID" value="TMM55918.1"/>
    <property type="molecule type" value="Genomic_DNA"/>
</dbReference>
<keyword evidence="1" id="KW-0732">Signal</keyword>
<dbReference type="AlphaFoldDB" id="A0A5S3PN69"/>
<keyword evidence="3" id="KW-1185">Reference proteome</keyword>
<feature type="signal peptide" evidence="1">
    <location>
        <begin position="1"/>
        <end position="19"/>
    </location>
</feature>
<proteinExistence type="predicted"/>
<evidence type="ECO:0000256" key="1">
    <source>
        <dbReference type="SAM" id="SignalP"/>
    </source>
</evidence>
<dbReference type="RefSeq" id="WP_138658786.1">
    <property type="nucleotide sequence ID" value="NZ_VATY01000003.1"/>
</dbReference>
<evidence type="ECO:0000313" key="3">
    <source>
        <dbReference type="Proteomes" id="UP000310314"/>
    </source>
</evidence>
<gene>
    <name evidence="2" type="ORF">FEE95_14815</name>
</gene>
<reference evidence="2 3" key="1">
    <citation type="submission" date="2019-05" db="EMBL/GenBank/DDBJ databases">
        <authorList>
            <person name="Zhang J.-Y."/>
            <person name="Feg X."/>
            <person name="Du Z.-J."/>
        </authorList>
    </citation>
    <scope>NUCLEOTIDE SEQUENCE [LARGE SCALE GENOMIC DNA]</scope>
    <source>
        <strain evidence="2 3">RZ26</strain>
    </source>
</reference>
<evidence type="ECO:0008006" key="4">
    <source>
        <dbReference type="Google" id="ProtNLM"/>
    </source>
</evidence>
<comment type="caution">
    <text evidence="2">The sequence shown here is derived from an EMBL/GenBank/DDBJ whole genome shotgun (WGS) entry which is preliminary data.</text>
</comment>
<dbReference type="Proteomes" id="UP000310314">
    <property type="component" value="Unassembled WGS sequence"/>
</dbReference>
<protein>
    <recommendedName>
        <fullName evidence="4">Outer membrane protein beta-barrel domain-containing protein</fullName>
    </recommendedName>
</protein>
<organism evidence="2 3">
    <name type="scientific">Maribacter algarum</name>
    <name type="common">ex Zhang et al. 2020</name>
    <dbReference type="NCBI Taxonomy" id="2578118"/>
    <lineage>
        <taxon>Bacteria</taxon>
        <taxon>Pseudomonadati</taxon>
        <taxon>Bacteroidota</taxon>
        <taxon>Flavobacteriia</taxon>
        <taxon>Flavobacteriales</taxon>
        <taxon>Flavobacteriaceae</taxon>
        <taxon>Maribacter</taxon>
    </lineage>
</organism>